<organism evidence="1 2">
    <name type="scientific">Microbacterium testaceum (strain StLB037)</name>
    <dbReference type="NCBI Taxonomy" id="979556"/>
    <lineage>
        <taxon>Bacteria</taxon>
        <taxon>Bacillati</taxon>
        <taxon>Actinomycetota</taxon>
        <taxon>Actinomycetes</taxon>
        <taxon>Micrococcales</taxon>
        <taxon>Microbacteriaceae</taxon>
        <taxon>Microbacterium</taxon>
    </lineage>
</organism>
<reference evidence="1 2" key="1">
    <citation type="submission" date="2016-10" db="EMBL/GenBank/DDBJ databases">
        <authorList>
            <person name="de Groot N.N."/>
        </authorList>
    </citation>
    <scope>NUCLEOTIDE SEQUENCE [LARGE SCALE GENOMIC DNA]</scope>
    <source>
        <strain evidence="1 2">StLB037</strain>
    </source>
</reference>
<evidence type="ECO:0000313" key="2">
    <source>
        <dbReference type="Proteomes" id="UP000186456"/>
    </source>
</evidence>
<accession>A0A1H0MND4</accession>
<name>A0A1H0MND4_MICTS</name>
<dbReference type="EMBL" id="FNJN01000002">
    <property type="protein sequence ID" value="SDO81959.1"/>
    <property type="molecule type" value="Genomic_DNA"/>
</dbReference>
<proteinExistence type="predicted"/>
<evidence type="ECO:0008006" key="3">
    <source>
        <dbReference type="Google" id="ProtNLM"/>
    </source>
</evidence>
<dbReference type="RefSeq" id="WP_074694671.1">
    <property type="nucleotide sequence ID" value="NZ_FNJN01000002.1"/>
</dbReference>
<evidence type="ECO:0000313" key="1">
    <source>
        <dbReference type="EMBL" id="SDO81959.1"/>
    </source>
</evidence>
<sequence>MADRIAVDSELIGSHASRLSAVASDISVARDAGSSGGLHAEAFGVLCSFLVPPATMVADAARSLIGAAEDMVRRSATEIVGVGSDMDAYEQKVLASIRALETGL</sequence>
<dbReference type="AlphaFoldDB" id="A0A1H0MND4"/>
<protein>
    <recommendedName>
        <fullName evidence="3">Excreted virulence factor EspC, type VII ESX diderm</fullName>
    </recommendedName>
</protein>
<dbReference type="Proteomes" id="UP000186456">
    <property type="component" value="Unassembled WGS sequence"/>
</dbReference>
<gene>
    <name evidence="1" type="ORF">SAMN04487788_1070</name>
</gene>